<dbReference type="GO" id="GO:0008033">
    <property type="term" value="P:tRNA processing"/>
    <property type="evidence" value="ECO:0007669"/>
    <property type="project" value="UniProtKB-KW"/>
</dbReference>
<dbReference type="GO" id="GO:0000049">
    <property type="term" value="F:tRNA binding"/>
    <property type="evidence" value="ECO:0007669"/>
    <property type="project" value="TreeGrafter"/>
</dbReference>
<gene>
    <name evidence="15" type="ORF">BG04_2159</name>
</gene>
<dbReference type="KEGG" id="bmeg:BG04_2159"/>
<evidence type="ECO:0000256" key="4">
    <source>
        <dbReference type="ARBA" id="ARBA00015492"/>
    </source>
</evidence>
<evidence type="ECO:0000256" key="2">
    <source>
        <dbReference type="ARBA" id="ARBA00007663"/>
    </source>
</evidence>
<dbReference type="PROSITE" id="PS51163">
    <property type="entry name" value="YRDC"/>
    <property type="match status" value="1"/>
</dbReference>
<dbReference type="FunFam" id="3.40.50.11030:FF:000001">
    <property type="entry name" value="Threonylcarbamoyl-AMP synthase"/>
    <property type="match status" value="1"/>
</dbReference>
<dbReference type="InterPro" id="IPR006070">
    <property type="entry name" value="Sua5-like_dom"/>
</dbReference>
<dbReference type="InterPro" id="IPR038385">
    <property type="entry name" value="Sua5/YwlC_C"/>
</dbReference>
<keyword evidence="10 13" id="KW-0067">ATP-binding</keyword>
<comment type="catalytic activity">
    <reaction evidence="12 13">
        <text>L-threonine + hydrogencarbonate + ATP = L-threonylcarbamoyladenylate + diphosphate + H2O</text>
        <dbReference type="Rhea" id="RHEA:36407"/>
        <dbReference type="ChEBI" id="CHEBI:15377"/>
        <dbReference type="ChEBI" id="CHEBI:17544"/>
        <dbReference type="ChEBI" id="CHEBI:30616"/>
        <dbReference type="ChEBI" id="CHEBI:33019"/>
        <dbReference type="ChEBI" id="CHEBI:57926"/>
        <dbReference type="ChEBI" id="CHEBI:73682"/>
        <dbReference type="EC" id="2.7.7.87"/>
    </reaction>
</comment>
<dbReference type="GO" id="GO:0061710">
    <property type="term" value="F:L-threonylcarbamoyladenylate synthase"/>
    <property type="evidence" value="ECO:0007669"/>
    <property type="project" value="UniProtKB-EC"/>
</dbReference>
<dbReference type="GeneID" id="93645625"/>
<comment type="function">
    <text evidence="13">Required for the formation of a threonylcarbamoyl group on adenosine at position 37 (t(6)A37) in tRNAs that read codons beginning with adenine.</text>
</comment>
<feature type="binding site" evidence="14">
    <location>
        <position position="67"/>
    </location>
    <ligand>
        <name>ATP</name>
        <dbReference type="ChEBI" id="CHEBI:30616"/>
    </ligand>
</feature>
<dbReference type="GO" id="GO:0006450">
    <property type="term" value="P:regulation of translational fidelity"/>
    <property type="evidence" value="ECO:0007669"/>
    <property type="project" value="TreeGrafter"/>
</dbReference>
<dbReference type="InterPro" id="IPR050156">
    <property type="entry name" value="TC-AMP_synthase_SUA5"/>
</dbReference>
<evidence type="ECO:0000313" key="16">
    <source>
        <dbReference type="Proteomes" id="UP000031829"/>
    </source>
</evidence>
<evidence type="ECO:0000256" key="3">
    <source>
        <dbReference type="ARBA" id="ARBA00012584"/>
    </source>
</evidence>
<feature type="binding site" evidence="14">
    <location>
        <position position="63"/>
    </location>
    <ligand>
        <name>ATP</name>
        <dbReference type="ChEBI" id="CHEBI:30616"/>
    </ligand>
</feature>
<dbReference type="Gene3D" id="3.90.870.10">
    <property type="entry name" value="DHBP synthase"/>
    <property type="match status" value="1"/>
</dbReference>
<protein>
    <recommendedName>
        <fullName evidence="4 13">Threonylcarbamoyl-AMP synthase</fullName>
        <shortName evidence="13">TC-AMP synthase</shortName>
        <ecNumber evidence="3 13">2.7.7.87</ecNumber>
    </recommendedName>
    <alternativeName>
        <fullName evidence="11 13">L-threonylcarbamoyladenylate synthase</fullName>
    </alternativeName>
</protein>
<evidence type="ECO:0000256" key="11">
    <source>
        <dbReference type="ARBA" id="ARBA00029774"/>
    </source>
</evidence>
<dbReference type="Gene3D" id="3.40.50.11030">
    <property type="entry name" value="Threonylcarbamoyl-AMP synthase, C-terminal domain"/>
    <property type="match status" value="1"/>
</dbReference>
<feature type="binding site" evidence="14">
    <location>
        <position position="40"/>
    </location>
    <ligand>
        <name>L-threonine</name>
        <dbReference type="ChEBI" id="CHEBI:57926"/>
    </ligand>
</feature>
<evidence type="ECO:0000256" key="12">
    <source>
        <dbReference type="ARBA" id="ARBA00048366"/>
    </source>
</evidence>
<feature type="binding site" evidence="14">
    <location>
        <position position="239"/>
    </location>
    <ligand>
        <name>ATP</name>
        <dbReference type="ChEBI" id="CHEBI:30616"/>
    </ligand>
</feature>
<dbReference type="AlphaFoldDB" id="A0A0B6ALX0"/>
<feature type="binding site" evidence="14">
    <location>
        <position position="186"/>
    </location>
    <ligand>
        <name>L-threonine</name>
        <dbReference type="ChEBI" id="CHEBI:57926"/>
    </ligand>
</feature>
<evidence type="ECO:0000256" key="14">
    <source>
        <dbReference type="PIRSR" id="PIRSR004930-1"/>
    </source>
</evidence>
<dbReference type="SUPFAM" id="SSF55821">
    <property type="entry name" value="YrdC/RibB"/>
    <property type="match status" value="1"/>
</dbReference>
<dbReference type="PANTHER" id="PTHR17490:SF16">
    <property type="entry name" value="THREONYLCARBAMOYL-AMP SYNTHASE"/>
    <property type="match status" value="1"/>
</dbReference>
<keyword evidence="9 13" id="KW-0547">Nucleotide-binding</keyword>
<keyword evidence="8 13" id="KW-0548">Nucleotidyltransferase</keyword>
<dbReference type="RefSeq" id="WP_016765926.1">
    <property type="nucleotide sequence ID" value="NZ_BCVB01000009.1"/>
</dbReference>
<dbReference type="InterPro" id="IPR005145">
    <property type="entry name" value="Sua5_C"/>
</dbReference>
<evidence type="ECO:0000313" key="15">
    <source>
        <dbReference type="EMBL" id="AJI22067.1"/>
    </source>
</evidence>
<dbReference type="Proteomes" id="UP000031829">
    <property type="component" value="Chromosome"/>
</dbReference>
<evidence type="ECO:0000256" key="5">
    <source>
        <dbReference type="ARBA" id="ARBA00022490"/>
    </source>
</evidence>
<evidence type="ECO:0000256" key="6">
    <source>
        <dbReference type="ARBA" id="ARBA00022679"/>
    </source>
</evidence>
<dbReference type="PIRSF" id="PIRSF004930">
    <property type="entry name" value="Tln_factor_SUA5"/>
    <property type="match status" value="1"/>
</dbReference>
<evidence type="ECO:0000256" key="13">
    <source>
        <dbReference type="PIRNR" id="PIRNR004930"/>
    </source>
</evidence>
<dbReference type="EMBL" id="CP009920">
    <property type="protein sequence ID" value="AJI22067.1"/>
    <property type="molecule type" value="Genomic_DNA"/>
</dbReference>
<evidence type="ECO:0000256" key="1">
    <source>
        <dbReference type="ARBA" id="ARBA00004496"/>
    </source>
</evidence>
<feature type="binding site" evidence="14">
    <location>
        <position position="72"/>
    </location>
    <ligand>
        <name>L-threonine</name>
        <dbReference type="ChEBI" id="CHEBI:57926"/>
    </ligand>
</feature>
<reference evidence="15 16" key="1">
    <citation type="journal article" date="2015" name="Genome Announc.">
        <title>Complete genome sequences for 35 biothreat assay-relevant bacillus species.</title>
        <authorList>
            <person name="Johnson S.L."/>
            <person name="Daligault H.E."/>
            <person name="Davenport K.W."/>
            <person name="Jaissle J."/>
            <person name="Frey K.G."/>
            <person name="Ladner J.T."/>
            <person name="Broomall S.M."/>
            <person name="Bishop-Lilly K.A."/>
            <person name="Bruce D.C."/>
            <person name="Gibbons H.S."/>
            <person name="Coyne S.R."/>
            <person name="Lo C.C."/>
            <person name="Meincke L."/>
            <person name="Munk A.C."/>
            <person name="Koroleva G.I."/>
            <person name="Rosenzweig C.N."/>
            <person name="Palacios G.F."/>
            <person name="Redden C.L."/>
            <person name="Minogue T.D."/>
            <person name="Chain P.S."/>
        </authorList>
    </citation>
    <scope>NUCLEOTIDE SEQUENCE [LARGE SCALE GENOMIC DNA]</scope>
    <source>
        <strain evidence="16">ATCC 14581 / DSM 32 / JCM 2506 / NBRC 15308 / NCIMB 9376 / NCTC 10342 / NRRL B-14308 / VKM B-512</strain>
    </source>
</reference>
<evidence type="ECO:0000256" key="9">
    <source>
        <dbReference type="ARBA" id="ARBA00022741"/>
    </source>
</evidence>
<keyword evidence="7 13" id="KW-0819">tRNA processing</keyword>
<dbReference type="GO" id="GO:0005737">
    <property type="term" value="C:cytoplasm"/>
    <property type="evidence" value="ECO:0007669"/>
    <property type="project" value="UniProtKB-SubCell"/>
</dbReference>
<dbReference type="HOGENOM" id="CLU_031397_0_0_9"/>
<name>A0A0B6ALX0_PRIM2</name>
<feature type="binding site" evidence="14">
    <location>
        <position position="200"/>
    </location>
    <ligand>
        <name>ATP</name>
        <dbReference type="ChEBI" id="CHEBI:30616"/>
    </ligand>
</feature>
<evidence type="ECO:0000256" key="8">
    <source>
        <dbReference type="ARBA" id="ARBA00022695"/>
    </source>
</evidence>
<dbReference type="GO" id="GO:0005524">
    <property type="term" value="F:ATP binding"/>
    <property type="evidence" value="ECO:0007669"/>
    <property type="project" value="UniProtKB-UniRule"/>
</dbReference>
<comment type="similarity">
    <text evidence="2 13">Belongs to the SUA5 family.</text>
</comment>
<dbReference type="NCBIfam" id="TIGR00057">
    <property type="entry name" value="L-threonylcarbamoyladenylate synthase"/>
    <property type="match status" value="1"/>
</dbReference>
<accession>A0A0B6ALX0</accession>
<feature type="binding site" evidence="14">
    <location>
        <position position="156"/>
    </location>
    <ligand>
        <name>ATP</name>
        <dbReference type="ChEBI" id="CHEBI:30616"/>
    </ligand>
</feature>
<keyword evidence="6 13" id="KW-0808">Transferase</keyword>
<evidence type="ECO:0000256" key="10">
    <source>
        <dbReference type="ARBA" id="ARBA00022840"/>
    </source>
</evidence>
<dbReference type="Pfam" id="PF01300">
    <property type="entry name" value="Sua5_yciO_yrdC"/>
    <property type="match status" value="1"/>
</dbReference>
<evidence type="ECO:0000256" key="7">
    <source>
        <dbReference type="ARBA" id="ARBA00022694"/>
    </source>
</evidence>
<comment type="subcellular location">
    <subcellularLocation>
        <location evidence="1 13">Cytoplasm</location>
    </subcellularLocation>
</comment>
<dbReference type="InterPro" id="IPR010923">
    <property type="entry name" value="T(6)A37_SUA5"/>
</dbReference>
<dbReference type="FunFam" id="3.90.870.10:FF:000008">
    <property type="entry name" value="Threonylcarbamoyl-AMP synthase"/>
    <property type="match status" value="1"/>
</dbReference>
<dbReference type="EC" id="2.7.7.87" evidence="3 13"/>
<proteinExistence type="inferred from homology"/>
<sequence>METKLWVVDNFTNEKDIYPQIEEAADLLRNHEVVAFPTETVYGLGGDATSDKAVDKIFAAKGRPSDNPLIVHIGDKEQLHTFVESIPSKAEKVIDAFWPGPLTVILPKKDRVSDKVTAGLNSIAVRMPSHPVALALLKKVALPIAAPSANLSGKPSPTLAHHVMNDLEGRISGVVDGGATGVGVESTVLDCTEEIPIILRPGGITQKELENVIGPVKVDRALLSDKEAPKSPGMKYTHYAPDAPLVIVDGSSDFFQSIIDRYKDQGKRVGVLTTSEHEDAYKADAVITCGSRSNLETVASHLYESLRSFNECDVDVIVSESFSEEGVGHAVMNRLMKAAGHHVIKQ</sequence>
<organism evidence="15 16">
    <name type="scientific">Priestia megaterium (strain ATCC 14581 / DSM 32 / CCUG 1817 / JCM 2506 / NBRC 15308 / NCIMB 9376 / NCTC 10342 / NRRL B-14308 / VKM B-512 / Ford 19)</name>
    <name type="common">Bacillus megaterium</name>
    <dbReference type="NCBI Taxonomy" id="1348623"/>
    <lineage>
        <taxon>Bacteria</taxon>
        <taxon>Bacillati</taxon>
        <taxon>Bacillota</taxon>
        <taxon>Bacilli</taxon>
        <taxon>Bacillales</taxon>
        <taxon>Bacillaceae</taxon>
        <taxon>Priestia</taxon>
    </lineage>
</organism>
<keyword evidence="5 13" id="KW-0963">Cytoplasm</keyword>
<feature type="binding site" evidence="14">
    <location>
        <position position="148"/>
    </location>
    <ligand>
        <name>ATP</name>
        <dbReference type="ChEBI" id="CHEBI:30616"/>
    </ligand>
</feature>
<feature type="binding site" evidence="14">
    <location>
        <position position="146"/>
    </location>
    <ligand>
        <name>L-threonine</name>
        <dbReference type="ChEBI" id="CHEBI:57926"/>
    </ligand>
</feature>
<dbReference type="PANTHER" id="PTHR17490">
    <property type="entry name" value="SUA5"/>
    <property type="match status" value="1"/>
</dbReference>
<dbReference type="GO" id="GO:0003725">
    <property type="term" value="F:double-stranded RNA binding"/>
    <property type="evidence" value="ECO:0007669"/>
    <property type="project" value="UniProtKB-UniRule"/>
</dbReference>
<dbReference type="InterPro" id="IPR017945">
    <property type="entry name" value="DHBP_synth_RibB-like_a/b_dom"/>
</dbReference>
<dbReference type="Pfam" id="PF03481">
    <property type="entry name" value="Sua5_C"/>
    <property type="match status" value="1"/>
</dbReference>
<feature type="binding site" evidence="14">
    <location>
        <position position="126"/>
    </location>
    <ligand>
        <name>L-threonine</name>
        <dbReference type="ChEBI" id="CHEBI:57926"/>
    </ligand>
</feature>